<dbReference type="Gene3D" id="3.40.605.10">
    <property type="entry name" value="Aldehyde Dehydrogenase, Chain A, domain 1"/>
    <property type="match status" value="1"/>
</dbReference>
<comment type="similarity">
    <text evidence="1 4">Belongs to the aldehyde dehydrogenase family.</text>
</comment>
<dbReference type="Proteomes" id="UP000230842">
    <property type="component" value="Unassembled WGS sequence"/>
</dbReference>
<dbReference type="PANTHER" id="PTHR11699">
    <property type="entry name" value="ALDEHYDE DEHYDROGENASE-RELATED"/>
    <property type="match status" value="1"/>
</dbReference>
<dbReference type="AlphaFoldDB" id="A0A0B2BQD1"/>
<keyword evidence="2 4" id="KW-0560">Oxidoreductase</keyword>
<evidence type="ECO:0000313" key="7">
    <source>
        <dbReference type="Proteomes" id="UP000230842"/>
    </source>
</evidence>
<dbReference type="InterPro" id="IPR016161">
    <property type="entry name" value="Ald_DH/histidinol_DH"/>
</dbReference>
<feature type="active site" evidence="3">
    <location>
        <position position="229"/>
    </location>
</feature>
<dbReference type="SUPFAM" id="SSF53720">
    <property type="entry name" value="ALDH-like"/>
    <property type="match status" value="1"/>
</dbReference>
<dbReference type="OrthoDB" id="6882680at2"/>
<dbReference type="InterPro" id="IPR016162">
    <property type="entry name" value="Ald_DH_N"/>
</dbReference>
<dbReference type="GO" id="GO:0016620">
    <property type="term" value="F:oxidoreductase activity, acting on the aldehyde or oxo group of donors, NAD or NADP as acceptor"/>
    <property type="evidence" value="ECO:0007669"/>
    <property type="project" value="InterPro"/>
</dbReference>
<proteinExistence type="inferred from homology"/>
<feature type="domain" description="Aldehyde dehydrogenase" evidence="5">
    <location>
        <begin position="3"/>
        <end position="447"/>
    </location>
</feature>
<sequence>MSTIELVNPADEKPLGPVPLADADAVDEAVVRARAAQRTWARLAPADRARALRAFAGTVASHAEELAALEVANSGHPIGQARWEAGHVADVLTYYAAAPERLGGRQIPVAGGLDITFAEPIGVVGIITPWNFPMTIAAWGFAPALAAGNAVVVKPAEWTPLTTIRLGELALEAGLPEHLLQVVPGRGDVVGDRLVTHPGVGKVVFTGSTTTGAKVMAAAAPTVTNVTLELGGKSANIVFADSDLERAASTAPYGVFDNAGQDCCARSRILVQADVYERFMELLEPAVRAVAVGDPTDPATEMGPLVSRTHWEKVASYVDDDAPVAFRGSAPDGAGFWFPPTVLTPERDDRSVREEIFGPVVTVLPFTDEADAIGLANDTAYGLSGSIWTRDLSRAVRVSRAVEAGNLSVNSHASVRYATPFGGFKQSGIGRELGPDAPDAFTETKNVYFAIEEEPA</sequence>
<dbReference type="InterPro" id="IPR016160">
    <property type="entry name" value="Ald_DH_CS_CYS"/>
</dbReference>
<dbReference type="InterPro" id="IPR016163">
    <property type="entry name" value="Ald_DH_C"/>
</dbReference>
<protein>
    <submittedName>
        <fullName evidence="6">Betaine-aldehyde dehydrogenase</fullName>
    </submittedName>
</protein>
<organism evidence="6 7">
    <name type="scientific">Mumia flava</name>
    <dbReference type="NCBI Taxonomy" id="1348852"/>
    <lineage>
        <taxon>Bacteria</taxon>
        <taxon>Bacillati</taxon>
        <taxon>Actinomycetota</taxon>
        <taxon>Actinomycetes</taxon>
        <taxon>Propionibacteriales</taxon>
        <taxon>Nocardioidaceae</taxon>
        <taxon>Mumia</taxon>
    </lineage>
</organism>
<evidence type="ECO:0000256" key="3">
    <source>
        <dbReference type="PROSITE-ProRule" id="PRU10007"/>
    </source>
</evidence>
<dbReference type="RefSeq" id="WP_039339959.1">
    <property type="nucleotide sequence ID" value="NZ_PGEZ01000001.1"/>
</dbReference>
<dbReference type="Pfam" id="PF00171">
    <property type="entry name" value="Aldedh"/>
    <property type="match status" value="1"/>
</dbReference>
<dbReference type="InterPro" id="IPR015590">
    <property type="entry name" value="Aldehyde_DH_dom"/>
</dbReference>
<evidence type="ECO:0000259" key="5">
    <source>
        <dbReference type="Pfam" id="PF00171"/>
    </source>
</evidence>
<keyword evidence="7" id="KW-1185">Reference proteome</keyword>
<dbReference type="PROSITE" id="PS00070">
    <property type="entry name" value="ALDEHYDE_DEHYDR_CYS"/>
    <property type="match status" value="1"/>
</dbReference>
<dbReference type="InterPro" id="IPR029510">
    <property type="entry name" value="Ald_DH_CS_GLU"/>
</dbReference>
<accession>A0A0B2BQD1</accession>
<dbReference type="Gene3D" id="3.40.309.10">
    <property type="entry name" value="Aldehyde Dehydrogenase, Chain A, domain 2"/>
    <property type="match status" value="1"/>
</dbReference>
<dbReference type="EMBL" id="PGEZ01000001">
    <property type="protein sequence ID" value="PJJ58075.1"/>
    <property type="molecule type" value="Genomic_DNA"/>
</dbReference>
<evidence type="ECO:0000256" key="4">
    <source>
        <dbReference type="RuleBase" id="RU003345"/>
    </source>
</evidence>
<reference evidence="6 7" key="1">
    <citation type="submission" date="2017-11" db="EMBL/GenBank/DDBJ databases">
        <title>Genomic Encyclopedia of Archaeal and Bacterial Type Strains, Phase II (KMG-II): From Individual Species to Whole Genera.</title>
        <authorList>
            <person name="Goeker M."/>
        </authorList>
    </citation>
    <scope>NUCLEOTIDE SEQUENCE [LARGE SCALE GENOMIC DNA]</scope>
    <source>
        <strain evidence="6 7">DSM 27763</strain>
    </source>
</reference>
<evidence type="ECO:0000313" key="6">
    <source>
        <dbReference type="EMBL" id="PJJ58075.1"/>
    </source>
</evidence>
<comment type="caution">
    <text evidence="6">The sequence shown here is derived from an EMBL/GenBank/DDBJ whole genome shotgun (WGS) entry which is preliminary data.</text>
</comment>
<evidence type="ECO:0000256" key="2">
    <source>
        <dbReference type="ARBA" id="ARBA00023002"/>
    </source>
</evidence>
<dbReference type="FunFam" id="3.40.605.10:FF:000007">
    <property type="entry name" value="NAD/NADP-dependent betaine aldehyde dehydrogenase"/>
    <property type="match status" value="1"/>
</dbReference>
<dbReference type="PROSITE" id="PS00687">
    <property type="entry name" value="ALDEHYDE_DEHYDR_GLU"/>
    <property type="match status" value="1"/>
</dbReference>
<dbReference type="FunFam" id="3.40.309.10:FF:000039">
    <property type="entry name" value="Aldehyde dehydrogenase ALDC"/>
    <property type="match status" value="1"/>
</dbReference>
<name>A0A0B2BQD1_9ACTN</name>
<evidence type="ECO:0000256" key="1">
    <source>
        <dbReference type="ARBA" id="ARBA00009986"/>
    </source>
</evidence>
<gene>
    <name evidence="6" type="ORF">CLV56_2320</name>
</gene>